<dbReference type="RefSeq" id="WP_072979538.1">
    <property type="nucleotide sequence ID" value="NZ_FQXT01000001.1"/>
</dbReference>
<dbReference type="SMART" id="SM00732">
    <property type="entry name" value="YqgFc"/>
    <property type="match status" value="1"/>
</dbReference>
<keyword evidence="2 5" id="KW-0690">Ribosome biogenesis</keyword>
<dbReference type="NCBIfam" id="TIGR00250">
    <property type="entry name" value="RNAse_H_YqgF"/>
    <property type="match status" value="1"/>
</dbReference>
<dbReference type="GO" id="GO:0000967">
    <property type="term" value="P:rRNA 5'-end processing"/>
    <property type="evidence" value="ECO:0007669"/>
    <property type="project" value="UniProtKB-UniRule"/>
</dbReference>
<dbReference type="PANTHER" id="PTHR33317:SF4">
    <property type="entry name" value="POLYNUCLEOTIDYL TRANSFERASE, RIBONUCLEASE H-LIKE SUPERFAMILY PROTEIN"/>
    <property type="match status" value="1"/>
</dbReference>
<evidence type="ECO:0000313" key="10">
    <source>
        <dbReference type="Proteomes" id="UP000290037"/>
    </source>
</evidence>
<dbReference type="CDD" id="cd16964">
    <property type="entry name" value="YqgF"/>
    <property type="match status" value="1"/>
</dbReference>
<dbReference type="EC" id="3.1.-.-" evidence="5"/>
<dbReference type="Pfam" id="PF03652">
    <property type="entry name" value="RuvX"/>
    <property type="match status" value="1"/>
</dbReference>
<comment type="subcellular location">
    <subcellularLocation>
        <location evidence="5">Cytoplasm</location>
    </subcellularLocation>
</comment>
<comment type="function">
    <text evidence="5">Could be a nuclease involved in processing of the 5'-end of pre-16S rRNA.</text>
</comment>
<evidence type="ECO:0000256" key="2">
    <source>
        <dbReference type="ARBA" id="ARBA00022517"/>
    </source>
</evidence>
<dbReference type="InterPro" id="IPR012337">
    <property type="entry name" value="RNaseH-like_sf"/>
</dbReference>
<evidence type="ECO:0000256" key="1">
    <source>
        <dbReference type="ARBA" id="ARBA00022490"/>
    </source>
</evidence>
<reference evidence="9" key="2">
    <citation type="submission" date="2016-11" db="EMBL/GenBank/DDBJ databases">
        <authorList>
            <person name="Varghese N."/>
            <person name="Submissions S."/>
        </authorList>
    </citation>
    <scope>NUCLEOTIDE SEQUENCE [LARGE SCALE GENOMIC DNA]</scope>
    <source>
        <strain evidence="9">DSM 19859</strain>
    </source>
</reference>
<accession>A0A1M5T789</accession>
<dbReference type="Proteomes" id="UP000184240">
    <property type="component" value="Unassembled WGS sequence"/>
</dbReference>
<dbReference type="PANTHER" id="PTHR33317">
    <property type="entry name" value="POLYNUCLEOTIDYL TRANSFERASE, RIBONUCLEASE H-LIKE SUPERFAMILY PROTEIN"/>
    <property type="match status" value="1"/>
</dbReference>
<dbReference type="InterPro" id="IPR037027">
    <property type="entry name" value="YqgF/RNaseH-like_dom_sf"/>
</dbReference>
<reference evidence="8" key="1">
    <citation type="submission" date="2016-11" db="EMBL/GenBank/DDBJ databases">
        <authorList>
            <person name="Jaros S."/>
            <person name="Januszkiewicz K."/>
            <person name="Wedrychowicz H."/>
        </authorList>
    </citation>
    <scope>NUCLEOTIDE SEQUENCE [LARGE SCALE GENOMIC DNA]</scope>
    <source>
        <strain evidence="8">DSM 19859</strain>
    </source>
</reference>
<dbReference type="InterPro" id="IPR006641">
    <property type="entry name" value="YqgF/RNaseH-like_dom"/>
</dbReference>
<keyword evidence="1 5" id="KW-0963">Cytoplasm</keyword>
<proteinExistence type="inferred from homology"/>
<keyword evidence="3 5" id="KW-0540">Nuclease</keyword>
<evidence type="ECO:0000256" key="4">
    <source>
        <dbReference type="ARBA" id="ARBA00022801"/>
    </source>
</evidence>
<evidence type="ECO:0000313" key="8">
    <source>
        <dbReference type="EMBL" id="SHH46599.1"/>
    </source>
</evidence>
<keyword evidence="4 5" id="KW-0378">Hydrolase</keyword>
<dbReference type="AlphaFoldDB" id="A0A1M5T789"/>
<dbReference type="HAMAP" id="MF_00651">
    <property type="entry name" value="Nuclease_YqgF"/>
    <property type="match status" value="1"/>
</dbReference>
<dbReference type="SUPFAM" id="SSF53098">
    <property type="entry name" value="Ribonuclease H-like"/>
    <property type="match status" value="1"/>
</dbReference>
<sequence>MGRILALDFGTKRTGIAVTDELQLIASGLTTVNTTDLLDFLKKYFSEENVELILLGEPKRMNNEASHVETKILKFRESLEKITSIPIKRVDERFTSKMAAQTMLDSGLKKKQRKNKALLDEISATIILQTYLYQ</sequence>
<organism evidence="8 9">
    <name type="scientific">Leeuwenhoekiella palythoae</name>
    <dbReference type="NCBI Taxonomy" id="573501"/>
    <lineage>
        <taxon>Bacteria</taxon>
        <taxon>Pseudomonadati</taxon>
        <taxon>Bacteroidota</taxon>
        <taxon>Flavobacteriia</taxon>
        <taxon>Flavobacteriales</taxon>
        <taxon>Flavobacteriaceae</taxon>
        <taxon>Leeuwenhoekiella</taxon>
    </lineage>
</organism>
<evidence type="ECO:0000256" key="3">
    <source>
        <dbReference type="ARBA" id="ARBA00022722"/>
    </source>
</evidence>
<dbReference type="GO" id="GO:0004518">
    <property type="term" value="F:nuclease activity"/>
    <property type="evidence" value="ECO:0007669"/>
    <property type="project" value="UniProtKB-KW"/>
</dbReference>
<dbReference type="Proteomes" id="UP000290037">
    <property type="component" value="Unassembled WGS sequence"/>
</dbReference>
<feature type="domain" description="YqgF/RNase H-like" evidence="6">
    <location>
        <begin position="2"/>
        <end position="99"/>
    </location>
</feature>
<gene>
    <name evidence="7" type="ORF">DSM01_2209</name>
    <name evidence="8" type="ORF">SAMN04487999_0265</name>
</gene>
<dbReference type="STRING" id="573501.SAMN04487999_0265"/>
<comment type="similarity">
    <text evidence="5">Belongs to the YqgF HJR family.</text>
</comment>
<name>A0A1M5T789_9FLAO</name>
<dbReference type="OrthoDB" id="9796140at2"/>
<dbReference type="GO" id="GO:0005829">
    <property type="term" value="C:cytosol"/>
    <property type="evidence" value="ECO:0007669"/>
    <property type="project" value="TreeGrafter"/>
</dbReference>
<evidence type="ECO:0000313" key="7">
    <source>
        <dbReference type="EMBL" id="RXG28748.1"/>
    </source>
</evidence>
<dbReference type="Gene3D" id="3.30.420.140">
    <property type="entry name" value="YqgF/RNase H-like domain"/>
    <property type="match status" value="1"/>
</dbReference>
<evidence type="ECO:0000259" key="6">
    <source>
        <dbReference type="SMART" id="SM00732"/>
    </source>
</evidence>
<dbReference type="EMBL" id="QOVN01000004">
    <property type="protein sequence ID" value="RXG28748.1"/>
    <property type="molecule type" value="Genomic_DNA"/>
</dbReference>
<evidence type="ECO:0000256" key="5">
    <source>
        <dbReference type="HAMAP-Rule" id="MF_00651"/>
    </source>
</evidence>
<dbReference type="InterPro" id="IPR005227">
    <property type="entry name" value="YqgF"/>
</dbReference>
<keyword evidence="10" id="KW-1185">Reference proteome</keyword>
<protein>
    <recommendedName>
        <fullName evidence="5">Putative pre-16S rRNA nuclease</fullName>
        <ecNumber evidence="5">3.1.-.-</ecNumber>
    </recommendedName>
</protein>
<reference evidence="7 10" key="3">
    <citation type="submission" date="2018-07" db="EMBL/GenBank/DDBJ databases">
        <title>Leeuwenhoekiella genomics.</title>
        <authorList>
            <person name="Tahon G."/>
            <person name="Willems A."/>
        </authorList>
    </citation>
    <scope>NUCLEOTIDE SEQUENCE [LARGE SCALE GENOMIC DNA]</scope>
    <source>
        <strain evidence="7 10">LMG 24856</strain>
    </source>
</reference>
<dbReference type="EMBL" id="FQXT01000001">
    <property type="protein sequence ID" value="SHH46599.1"/>
    <property type="molecule type" value="Genomic_DNA"/>
</dbReference>
<dbReference type="GO" id="GO:0016788">
    <property type="term" value="F:hydrolase activity, acting on ester bonds"/>
    <property type="evidence" value="ECO:0007669"/>
    <property type="project" value="UniProtKB-UniRule"/>
</dbReference>
<evidence type="ECO:0000313" key="9">
    <source>
        <dbReference type="Proteomes" id="UP000184240"/>
    </source>
</evidence>